<protein>
    <submittedName>
        <fullName evidence="2">Putative repeat protein (TIGR01451 family)</fullName>
    </submittedName>
</protein>
<accession>A0A846M5A9</accession>
<dbReference type="AlphaFoldDB" id="A0A846M5A9"/>
<name>A0A846M5A9_9SPHN</name>
<sequence>MIRGWGAFACALVAATVPSGAMARQDIRLETQMFVERVHIDINGRPRRVLASADRIAPGDQLILVVNWRNEGSQPVRGLAVTNPIPRGMRLAVSDPNVEVSIDGGQRWGRLQDQWLPTPLGGTRRAVPADITHVRWMMPDDISPGESGRLSYRATVR</sequence>
<feature type="signal peptide" evidence="1">
    <location>
        <begin position="1"/>
        <end position="23"/>
    </location>
</feature>
<evidence type="ECO:0000313" key="2">
    <source>
        <dbReference type="EMBL" id="NIJ17069.1"/>
    </source>
</evidence>
<evidence type="ECO:0000256" key="1">
    <source>
        <dbReference type="SAM" id="SignalP"/>
    </source>
</evidence>
<evidence type="ECO:0000313" key="3">
    <source>
        <dbReference type="Proteomes" id="UP000576821"/>
    </source>
</evidence>
<dbReference type="EMBL" id="JAASQR010000003">
    <property type="protein sequence ID" value="NIJ17069.1"/>
    <property type="molecule type" value="Genomic_DNA"/>
</dbReference>
<comment type="caution">
    <text evidence="2">The sequence shown here is derived from an EMBL/GenBank/DDBJ whole genome shotgun (WGS) entry which is preliminary data.</text>
</comment>
<dbReference type="Proteomes" id="UP000576821">
    <property type="component" value="Unassembled WGS sequence"/>
</dbReference>
<reference evidence="2 3" key="1">
    <citation type="submission" date="2020-03" db="EMBL/GenBank/DDBJ databases">
        <title>Genomic Encyclopedia of Type Strains, Phase IV (KMG-IV): sequencing the most valuable type-strain genomes for metagenomic binning, comparative biology and taxonomic classification.</title>
        <authorList>
            <person name="Goeker M."/>
        </authorList>
    </citation>
    <scope>NUCLEOTIDE SEQUENCE [LARGE SCALE GENOMIC DNA]</scope>
    <source>
        <strain evidence="2 3">DSM 21299</strain>
    </source>
</reference>
<dbReference type="RefSeq" id="WP_425057308.1">
    <property type="nucleotide sequence ID" value="NZ_JAASQR010000003.1"/>
</dbReference>
<feature type="chain" id="PRO_5032710823" evidence="1">
    <location>
        <begin position="24"/>
        <end position="157"/>
    </location>
</feature>
<organism evidence="2 3">
    <name type="scientific">Sphingobium vermicomposti</name>
    <dbReference type="NCBI Taxonomy" id="529005"/>
    <lineage>
        <taxon>Bacteria</taxon>
        <taxon>Pseudomonadati</taxon>
        <taxon>Pseudomonadota</taxon>
        <taxon>Alphaproteobacteria</taxon>
        <taxon>Sphingomonadales</taxon>
        <taxon>Sphingomonadaceae</taxon>
        <taxon>Sphingobium</taxon>
    </lineage>
</organism>
<keyword evidence="1" id="KW-0732">Signal</keyword>
<gene>
    <name evidence="2" type="ORF">FHS54_002058</name>
</gene>
<proteinExistence type="predicted"/>
<keyword evidence="3" id="KW-1185">Reference proteome</keyword>